<dbReference type="EMBL" id="APVH01000010">
    <property type="protein sequence ID" value="EPX85101.1"/>
    <property type="molecule type" value="Genomic_DNA"/>
</dbReference>
<keyword evidence="4" id="KW-1185">Reference proteome</keyword>
<proteinExistence type="inferred from homology"/>
<accession>S9QUS7</accession>
<dbReference type="HOGENOM" id="CLU_010194_47_12_5"/>
<dbReference type="SUPFAM" id="SSF51735">
    <property type="entry name" value="NAD(P)-binding Rossmann-fold domains"/>
    <property type="match status" value="1"/>
</dbReference>
<dbReference type="Proteomes" id="UP000015347">
    <property type="component" value="Unassembled WGS sequence"/>
</dbReference>
<dbReference type="AlphaFoldDB" id="S9QUS7"/>
<dbReference type="PANTHER" id="PTHR24321:SF8">
    <property type="entry name" value="ESTRADIOL 17-BETA-DEHYDROGENASE 8-RELATED"/>
    <property type="match status" value="1"/>
</dbReference>
<sequence length="80" mass="8209">MAQELAPRAITVNSVAPGAVETPMLAAHPPEKKAAMSATTPLKRMGRPEEIAGAVSWLLGEDGGFVTGAVIPVNGGLRMD</sequence>
<dbReference type="InterPro" id="IPR036291">
    <property type="entry name" value="NAD(P)-bd_dom_sf"/>
</dbReference>
<evidence type="ECO:0000313" key="4">
    <source>
        <dbReference type="Proteomes" id="UP000015347"/>
    </source>
</evidence>
<dbReference type="GO" id="GO:0004316">
    <property type="term" value="F:3-oxoacyl-[acyl-carrier-protein] reductase (NADPH) activity"/>
    <property type="evidence" value="ECO:0007669"/>
    <property type="project" value="UniProtKB-EC"/>
</dbReference>
<protein>
    <submittedName>
        <fullName evidence="3">3-oxoacyl-[acyl-carrier protein] reductase</fullName>
        <ecNumber evidence="3">1.1.1.100</ecNumber>
    </submittedName>
</protein>
<dbReference type="InterPro" id="IPR002347">
    <property type="entry name" value="SDR_fam"/>
</dbReference>
<evidence type="ECO:0000313" key="3">
    <source>
        <dbReference type="EMBL" id="EPX85101.1"/>
    </source>
</evidence>
<gene>
    <name evidence="3" type="ORF">Salmuc_01057</name>
</gene>
<reference evidence="4" key="1">
    <citation type="journal article" date="2014" name="Stand. Genomic Sci.">
        <title>Genome sequence of the exopolysaccharide-producing Salipiger mucosus type strain (DSM 16094(T)), a moderately halophilic member of the Roseobacter clade.</title>
        <authorList>
            <person name="Riedel T."/>
            <person name="Spring S."/>
            <person name="Fiebig A."/>
            <person name="Petersen J."/>
            <person name="Kyrpides N.C."/>
            <person name="Goker M."/>
            <person name="Klenk H.P."/>
        </authorList>
    </citation>
    <scope>NUCLEOTIDE SEQUENCE [LARGE SCALE GENOMIC DNA]</scope>
    <source>
        <strain evidence="4">DSM 16094</strain>
    </source>
</reference>
<dbReference type="eggNOG" id="COG1028">
    <property type="taxonomic scope" value="Bacteria"/>
</dbReference>
<comment type="caution">
    <text evidence="3">The sequence shown here is derived from an EMBL/GenBank/DDBJ whole genome shotgun (WGS) entry which is preliminary data.</text>
</comment>
<dbReference type="Pfam" id="PF13561">
    <property type="entry name" value="adh_short_C2"/>
    <property type="match status" value="1"/>
</dbReference>
<keyword evidence="2 3" id="KW-0560">Oxidoreductase</keyword>
<dbReference type="EC" id="1.1.1.100" evidence="3"/>
<evidence type="ECO:0000256" key="2">
    <source>
        <dbReference type="ARBA" id="ARBA00023002"/>
    </source>
</evidence>
<dbReference type="Gene3D" id="3.40.50.720">
    <property type="entry name" value="NAD(P)-binding Rossmann-like Domain"/>
    <property type="match status" value="1"/>
</dbReference>
<comment type="similarity">
    <text evidence="1">Belongs to the short-chain dehydrogenases/reductases (SDR) family.</text>
</comment>
<organism evidence="3 4">
    <name type="scientific">Salipiger mucosus DSM 16094</name>
    <dbReference type="NCBI Taxonomy" id="1123237"/>
    <lineage>
        <taxon>Bacteria</taxon>
        <taxon>Pseudomonadati</taxon>
        <taxon>Pseudomonadota</taxon>
        <taxon>Alphaproteobacteria</taxon>
        <taxon>Rhodobacterales</taxon>
        <taxon>Roseobacteraceae</taxon>
        <taxon>Salipiger</taxon>
    </lineage>
</organism>
<name>S9QUS7_9RHOB</name>
<dbReference type="STRING" id="1123237.Salmuc_01057"/>
<dbReference type="PANTHER" id="PTHR24321">
    <property type="entry name" value="DEHYDROGENASES, SHORT CHAIN"/>
    <property type="match status" value="1"/>
</dbReference>
<evidence type="ECO:0000256" key="1">
    <source>
        <dbReference type="ARBA" id="ARBA00006484"/>
    </source>
</evidence>
<dbReference type="PRINTS" id="PR00081">
    <property type="entry name" value="GDHRDH"/>
</dbReference>